<dbReference type="Proteomes" id="UP000256873">
    <property type="component" value="Unassembled WGS sequence"/>
</dbReference>
<evidence type="ECO:0000313" key="2">
    <source>
        <dbReference type="Proteomes" id="UP000256873"/>
    </source>
</evidence>
<proteinExistence type="predicted"/>
<gene>
    <name evidence="1" type="ORF">DWQ54_01450</name>
</gene>
<reference evidence="1 2" key="1">
    <citation type="submission" date="2017-10" db="EMBL/GenBank/DDBJ databases">
        <title>A large-scale comparative metagenomic study reveals the eutrophication-driven functional interactions in six Microcystis-epibionts communities.</title>
        <authorList>
            <person name="Li Q."/>
            <person name="Lin F."/>
        </authorList>
    </citation>
    <scope>NUCLEOTIDE SEQUENCE [LARGE SCALE GENOMIC DNA]</scope>
    <source>
        <strain evidence="1">TF09</strain>
    </source>
</reference>
<dbReference type="EMBL" id="QQWC01000001">
    <property type="protein sequence ID" value="REJ44233.1"/>
    <property type="molecule type" value="Genomic_DNA"/>
</dbReference>
<organism evidence="1 2">
    <name type="scientific">Microcystis flos-aquae TF09</name>
    <dbReference type="NCBI Taxonomy" id="2060473"/>
    <lineage>
        <taxon>Bacteria</taxon>
        <taxon>Bacillati</taxon>
        <taxon>Cyanobacteriota</taxon>
        <taxon>Cyanophyceae</taxon>
        <taxon>Oscillatoriophycideae</taxon>
        <taxon>Chroococcales</taxon>
        <taxon>Microcystaceae</taxon>
        <taxon>Microcystis</taxon>
    </lineage>
</organism>
<comment type="caution">
    <text evidence="1">The sequence shown here is derived from an EMBL/GenBank/DDBJ whole genome shotgun (WGS) entry which is preliminary data.</text>
</comment>
<protein>
    <submittedName>
        <fullName evidence="1">Uncharacterized protein</fullName>
    </submittedName>
</protein>
<name>A0A3E0LBC0_9CHRO</name>
<dbReference type="AlphaFoldDB" id="A0A3E0LBC0"/>
<evidence type="ECO:0000313" key="1">
    <source>
        <dbReference type="EMBL" id="REJ44233.1"/>
    </source>
</evidence>
<sequence length="72" mass="8224">MPIAYCMSAYPNQEINFARLLTNILAPYSSPKGRFLIFARGLIKRAVFFLTMLGHFEHPPLFLLQVQVDVVP</sequence>
<accession>A0A3E0LBC0</accession>